<sequence length="290" mass="31816">MHGKAEFHGGEFDSAIYSPPWDSGGDERLRARLKIATNFERPSTTDDSPDSLFDEGLAASPIPSDIAVVGDMEPASSCAPPIPGLFFTPSLLLPLELADQITEFCLKHYFNRPGVNQIMLFGAASDSTPWSGLPPILLELLASMSVLLQPSLPPEIHALLFPRTPTHARQAILNLYHPGEGITSHVDLLKRFGDGIVGLSLGSSCVMQFARVEEADDNVRPKQLFLPERTMIVLSGDARYAWTHGIEKRTTDLVVDAETFRIVERGVRLSITFRWLLASEDVVGLEVTEP</sequence>
<dbReference type="SUPFAM" id="SSF51197">
    <property type="entry name" value="Clavaminate synthase-like"/>
    <property type="match status" value="1"/>
</dbReference>
<feature type="domain" description="Fe2OG dioxygenase" evidence="1">
    <location>
        <begin position="164"/>
        <end position="277"/>
    </location>
</feature>
<evidence type="ECO:0000313" key="3">
    <source>
        <dbReference type="Proteomes" id="UP001218188"/>
    </source>
</evidence>
<dbReference type="PANTHER" id="PTHR21052:SF0">
    <property type="entry name" value="ALPHA-KETOGLUTARATE-DEPENDENT DIOXYGENASE ALKB HOMOLOG 7, MITOCHONDRIAL"/>
    <property type="match status" value="1"/>
</dbReference>
<gene>
    <name evidence="2" type="ORF">C8F04DRAFT_1080565</name>
</gene>
<name>A0AAD6TB87_9AGAR</name>
<dbReference type="InterPro" id="IPR037151">
    <property type="entry name" value="AlkB-like_sf"/>
</dbReference>
<dbReference type="InterPro" id="IPR032870">
    <property type="entry name" value="ALKBH7-like"/>
</dbReference>
<evidence type="ECO:0000313" key="2">
    <source>
        <dbReference type="EMBL" id="KAJ7041208.1"/>
    </source>
</evidence>
<comment type="caution">
    <text evidence="2">The sequence shown here is derived from an EMBL/GenBank/DDBJ whole genome shotgun (WGS) entry which is preliminary data.</text>
</comment>
<dbReference type="Pfam" id="PF13532">
    <property type="entry name" value="2OG-FeII_Oxy_2"/>
    <property type="match status" value="1"/>
</dbReference>
<dbReference type="PANTHER" id="PTHR21052">
    <property type="entry name" value="SPERMATOGENESIS ASSOCIATED 11-RELATED"/>
    <property type="match status" value="1"/>
</dbReference>
<proteinExistence type="predicted"/>
<reference evidence="2" key="1">
    <citation type="submission" date="2023-03" db="EMBL/GenBank/DDBJ databases">
        <title>Massive genome expansion in bonnet fungi (Mycena s.s.) driven by repeated elements and novel gene families across ecological guilds.</title>
        <authorList>
            <consortium name="Lawrence Berkeley National Laboratory"/>
            <person name="Harder C.B."/>
            <person name="Miyauchi S."/>
            <person name="Viragh M."/>
            <person name="Kuo A."/>
            <person name="Thoen E."/>
            <person name="Andreopoulos B."/>
            <person name="Lu D."/>
            <person name="Skrede I."/>
            <person name="Drula E."/>
            <person name="Henrissat B."/>
            <person name="Morin E."/>
            <person name="Kohler A."/>
            <person name="Barry K."/>
            <person name="LaButti K."/>
            <person name="Morin E."/>
            <person name="Salamov A."/>
            <person name="Lipzen A."/>
            <person name="Mereny Z."/>
            <person name="Hegedus B."/>
            <person name="Baldrian P."/>
            <person name="Stursova M."/>
            <person name="Weitz H."/>
            <person name="Taylor A."/>
            <person name="Grigoriev I.V."/>
            <person name="Nagy L.G."/>
            <person name="Martin F."/>
            <person name="Kauserud H."/>
        </authorList>
    </citation>
    <scope>NUCLEOTIDE SEQUENCE</scope>
    <source>
        <strain evidence="2">CBHHK200</strain>
    </source>
</reference>
<dbReference type="EMBL" id="JARJCM010000018">
    <property type="protein sequence ID" value="KAJ7041208.1"/>
    <property type="molecule type" value="Genomic_DNA"/>
</dbReference>
<dbReference type="AlphaFoldDB" id="A0AAD6TB87"/>
<keyword evidence="3" id="KW-1185">Reference proteome</keyword>
<protein>
    <recommendedName>
        <fullName evidence="1">Fe2OG dioxygenase domain-containing protein</fullName>
    </recommendedName>
</protein>
<dbReference type="PROSITE" id="PS51471">
    <property type="entry name" value="FE2OG_OXY"/>
    <property type="match status" value="1"/>
</dbReference>
<dbReference type="Proteomes" id="UP001218188">
    <property type="component" value="Unassembled WGS sequence"/>
</dbReference>
<dbReference type="GO" id="GO:0006974">
    <property type="term" value="P:DNA damage response"/>
    <property type="evidence" value="ECO:0007669"/>
    <property type="project" value="InterPro"/>
</dbReference>
<dbReference type="GO" id="GO:0006631">
    <property type="term" value="P:fatty acid metabolic process"/>
    <property type="evidence" value="ECO:0007669"/>
    <property type="project" value="TreeGrafter"/>
</dbReference>
<dbReference type="InterPro" id="IPR005123">
    <property type="entry name" value="Oxoglu/Fe-dep_dioxygenase_dom"/>
</dbReference>
<dbReference type="GO" id="GO:0005759">
    <property type="term" value="C:mitochondrial matrix"/>
    <property type="evidence" value="ECO:0007669"/>
    <property type="project" value="TreeGrafter"/>
</dbReference>
<dbReference type="Gene3D" id="2.60.120.590">
    <property type="entry name" value="Alpha-ketoglutarate-dependent dioxygenase AlkB-like"/>
    <property type="match status" value="1"/>
</dbReference>
<organism evidence="2 3">
    <name type="scientific">Mycena alexandri</name>
    <dbReference type="NCBI Taxonomy" id="1745969"/>
    <lineage>
        <taxon>Eukaryota</taxon>
        <taxon>Fungi</taxon>
        <taxon>Dikarya</taxon>
        <taxon>Basidiomycota</taxon>
        <taxon>Agaricomycotina</taxon>
        <taxon>Agaricomycetes</taxon>
        <taxon>Agaricomycetidae</taxon>
        <taxon>Agaricales</taxon>
        <taxon>Marasmiineae</taxon>
        <taxon>Mycenaceae</taxon>
        <taxon>Mycena</taxon>
    </lineage>
</organism>
<dbReference type="InterPro" id="IPR027450">
    <property type="entry name" value="AlkB-like"/>
</dbReference>
<accession>A0AAD6TB87</accession>
<dbReference type="GO" id="GO:0016706">
    <property type="term" value="F:2-oxoglutarate-dependent dioxygenase activity"/>
    <property type="evidence" value="ECO:0007669"/>
    <property type="project" value="TreeGrafter"/>
</dbReference>
<evidence type="ECO:0000259" key="1">
    <source>
        <dbReference type="PROSITE" id="PS51471"/>
    </source>
</evidence>